<protein>
    <submittedName>
        <fullName evidence="2">XRE family transcriptional regulator</fullName>
    </submittedName>
</protein>
<evidence type="ECO:0000313" key="2">
    <source>
        <dbReference type="EMBL" id="VVE89487.1"/>
    </source>
</evidence>
<accession>A0A5E5BVW7</accession>
<dbReference type="OrthoDB" id="129377at2"/>
<reference evidence="2 3" key="1">
    <citation type="submission" date="2019-08" db="EMBL/GenBank/DDBJ databases">
        <authorList>
            <person name="Peeters C."/>
        </authorList>
    </citation>
    <scope>NUCLEOTIDE SEQUENCE [LARGE SCALE GENOMIC DNA]</scope>
    <source>
        <strain evidence="2 3">LMG 20603</strain>
    </source>
</reference>
<dbReference type="Gene3D" id="1.10.260.40">
    <property type="entry name" value="lambda repressor-like DNA-binding domains"/>
    <property type="match status" value="1"/>
</dbReference>
<dbReference type="RefSeq" id="WP_150560701.1">
    <property type="nucleotide sequence ID" value="NZ_CABPST010000009.1"/>
</dbReference>
<dbReference type="EMBL" id="CABPST010000009">
    <property type="protein sequence ID" value="VVE89487.1"/>
    <property type="molecule type" value="Genomic_DNA"/>
</dbReference>
<dbReference type="InterPro" id="IPR010982">
    <property type="entry name" value="Lambda_DNA-bd_dom_sf"/>
</dbReference>
<evidence type="ECO:0000259" key="1">
    <source>
        <dbReference type="Pfam" id="PF13744"/>
    </source>
</evidence>
<sequence>MSDTNIEGGGTNVYADLDYANPTAMVQKAALVAAITERIEALSISVDEAAKTAQVTAPKMLAMLGGRFRDISLEDIRSCAHSLGVPLS</sequence>
<dbReference type="AlphaFoldDB" id="A0A5E5BVW7"/>
<keyword evidence="3" id="KW-1185">Reference proteome</keyword>
<dbReference type="InterPro" id="IPR039554">
    <property type="entry name" value="HigA2-like_HTH"/>
</dbReference>
<organism evidence="2 3">
    <name type="scientific">Pandoraea bronchicola</name>
    <dbReference type="NCBI Taxonomy" id="2508287"/>
    <lineage>
        <taxon>Bacteria</taxon>
        <taxon>Pseudomonadati</taxon>
        <taxon>Pseudomonadota</taxon>
        <taxon>Betaproteobacteria</taxon>
        <taxon>Burkholderiales</taxon>
        <taxon>Burkholderiaceae</taxon>
        <taxon>Pandoraea</taxon>
    </lineage>
</organism>
<dbReference type="SUPFAM" id="SSF47413">
    <property type="entry name" value="lambda repressor-like DNA-binding domains"/>
    <property type="match status" value="1"/>
</dbReference>
<proteinExistence type="predicted"/>
<name>A0A5E5BVW7_9BURK</name>
<dbReference type="Proteomes" id="UP000382040">
    <property type="component" value="Unassembled WGS sequence"/>
</dbReference>
<gene>
    <name evidence="2" type="ORF">PBR20603_03459</name>
</gene>
<evidence type="ECO:0000313" key="3">
    <source>
        <dbReference type="Proteomes" id="UP000382040"/>
    </source>
</evidence>
<feature type="domain" description="HigA2-like helix-turn-helix" evidence="1">
    <location>
        <begin position="13"/>
        <end position="85"/>
    </location>
</feature>
<dbReference type="Pfam" id="PF13744">
    <property type="entry name" value="HTH_37"/>
    <property type="match status" value="1"/>
</dbReference>
<dbReference type="GO" id="GO:0003677">
    <property type="term" value="F:DNA binding"/>
    <property type="evidence" value="ECO:0007669"/>
    <property type="project" value="InterPro"/>
</dbReference>